<dbReference type="Proteomes" id="UP001457282">
    <property type="component" value="Unassembled WGS sequence"/>
</dbReference>
<protein>
    <submittedName>
        <fullName evidence="1">Uncharacterized protein</fullName>
    </submittedName>
</protein>
<keyword evidence="2" id="KW-1185">Reference proteome</keyword>
<sequence>MTRRQKQSSGLCVTVAACGVGDDELPEMGSDAASRMVQGLGFATRAWAEQIVARGLGVASGDSDGGLRLGTMPVEAGVS</sequence>
<evidence type="ECO:0000313" key="1">
    <source>
        <dbReference type="EMBL" id="KAK9943132.1"/>
    </source>
</evidence>
<organism evidence="1 2">
    <name type="scientific">Rubus argutus</name>
    <name type="common">Southern blackberry</name>
    <dbReference type="NCBI Taxonomy" id="59490"/>
    <lineage>
        <taxon>Eukaryota</taxon>
        <taxon>Viridiplantae</taxon>
        <taxon>Streptophyta</taxon>
        <taxon>Embryophyta</taxon>
        <taxon>Tracheophyta</taxon>
        <taxon>Spermatophyta</taxon>
        <taxon>Magnoliopsida</taxon>
        <taxon>eudicotyledons</taxon>
        <taxon>Gunneridae</taxon>
        <taxon>Pentapetalae</taxon>
        <taxon>rosids</taxon>
        <taxon>fabids</taxon>
        <taxon>Rosales</taxon>
        <taxon>Rosaceae</taxon>
        <taxon>Rosoideae</taxon>
        <taxon>Rosoideae incertae sedis</taxon>
        <taxon>Rubus</taxon>
    </lineage>
</organism>
<name>A0AAW1Y2N3_RUBAR</name>
<dbReference type="EMBL" id="JBEDUW010000002">
    <property type="protein sequence ID" value="KAK9943132.1"/>
    <property type="molecule type" value="Genomic_DNA"/>
</dbReference>
<comment type="caution">
    <text evidence="1">The sequence shown here is derived from an EMBL/GenBank/DDBJ whole genome shotgun (WGS) entry which is preliminary data.</text>
</comment>
<dbReference type="AlphaFoldDB" id="A0AAW1Y2N3"/>
<accession>A0AAW1Y2N3</accession>
<proteinExistence type="predicted"/>
<dbReference type="PROSITE" id="PS51257">
    <property type="entry name" value="PROKAR_LIPOPROTEIN"/>
    <property type="match status" value="1"/>
</dbReference>
<reference evidence="1 2" key="1">
    <citation type="journal article" date="2023" name="G3 (Bethesda)">
        <title>A chromosome-length genome assembly and annotation of blackberry (Rubus argutus, cv. 'Hillquist').</title>
        <authorList>
            <person name="Bruna T."/>
            <person name="Aryal R."/>
            <person name="Dudchenko O."/>
            <person name="Sargent D.J."/>
            <person name="Mead D."/>
            <person name="Buti M."/>
            <person name="Cavallini A."/>
            <person name="Hytonen T."/>
            <person name="Andres J."/>
            <person name="Pham M."/>
            <person name="Weisz D."/>
            <person name="Mascagni F."/>
            <person name="Usai G."/>
            <person name="Natali L."/>
            <person name="Bassil N."/>
            <person name="Fernandez G.E."/>
            <person name="Lomsadze A."/>
            <person name="Armour M."/>
            <person name="Olukolu B."/>
            <person name="Poorten T."/>
            <person name="Britton C."/>
            <person name="Davik J."/>
            <person name="Ashrafi H."/>
            <person name="Aiden E.L."/>
            <person name="Borodovsky M."/>
            <person name="Worthington M."/>
        </authorList>
    </citation>
    <scope>NUCLEOTIDE SEQUENCE [LARGE SCALE GENOMIC DNA]</scope>
    <source>
        <strain evidence="1">PI 553951</strain>
    </source>
</reference>
<gene>
    <name evidence="1" type="ORF">M0R45_008751</name>
</gene>
<evidence type="ECO:0000313" key="2">
    <source>
        <dbReference type="Proteomes" id="UP001457282"/>
    </source>
</evidence>